<proteinExistence type="predicted"/>
<protein>
    <submittedName>
        <fullName evidence="1">Uncharacterized protein</fullName>
    </submittedName>
</protein>
<gene>
    <name evidence="1" type="ORF">DILT_LOCUS13120</name>
</gene>
<dbReference type="Proteomes" id="UP000281553">
    <property type="component" value="Unassembled WGS sequence"/>
</dbReference>
<dbReference type="AlphaFoldDB" id="A0A3P7PJ34"/>
<evidence type="ECO:0000313" key="1">
    <source>
        <dbReference type="EMBL" id="VDN18206.1"/>
    </source>
</evidence>
<dbReference type="OrthoDB" id="6117674at2759"/>
<keyword evidence="2" id="KW-1185">Reference proteome</keyword>
<accession>A0A3P7PJ34</accession>
<organism evidence="1 2">
    <name type="scientific">Dibothriocephalus latus</name>
    <name type="common">Fish tapeworm</name>
    <name type="synonym">Diphyllobothrium latum</name>
    <dbReference type="NCBI Taxonomy" id="60516"/>
    <lineage>
        <taxon>Eukaryota</taxon>
        <taxon>Metazoa</taxon>
        <taxon>Spiralia</taxon>
        <taxon>Lophotrochozoa</taxon>
        <taxon>Platyhelminthes</taxon>
        <taxon>Cestoda</taxon>
        <taxon>Eucestoda</taxon>
        <taxon>Diphyllobothriidea</taxon>
        <taxon>Diphyllobothriidae</taxon>
        <taxon>Dibothriocephalus</taxon>
    </lineage>
</organism>
<evidence type="ECO:0000313" key="2">
    <source>
        <dbReference type="Proteomes" id="UP000281553"/>
    </source>
</evidence>
<reference evidence="1 2" key="1">
    <citation type="submission" date="2018-11" db="EMBL/GenBank/DDBJ databases">
        <authorList>
            <consortium name="Pathogen Informatics"/>
        </authorList>
    </citation>
    <scope>NUCLEOTIDE SEQUENCE [LARGE SCALE GENOMIC DNA]</scope>
</reference>
<dbReference type="EMBL" id="UYRU01068961">
    <property type="protein sequence ID" value="VDN18206.1"/>
    <property type="molecule type" value="Genomic_DNA"/>
</dbReference>
<sequence length="102" mass="11316">MLSCFFYDVTDAASPFRVTSRGEKNSRILHGTRRDVVSVDRLKAVLPDFPPYELYGPHFPCSPTLYPSVPSSIISTAIDPQPPTFLPQVTLSLHLSHTFPAV</sequence>
<name>A0A3P7PJ34_DIBLA</name>